<reference evidence="1" key="1">
    <citation type="journal article" date="2011" name="PLoS Biol.">
        <title>Gene gain and loss during evolution of obligate parasitism in the white rust pathogen of Arabidopsis thaliana.</title>
        <authorList>
            <person name="Kemen E."/>
            <person name="Gardiner A."/>
            <person name="Schultz-Larsen T."/>
            <person name="Kemen A.C."/>
            <person name="Balmuth A.L."/>
            <person name="Robert-Seilaniantz A."/>
            <person name="Bailey K."/>
            <person name="Holub E."/>
            <person name="Studholme D.J."/>
            <person name="Maclean D."/>
            <person name="Jones J.D."/>
        </authorList>
    </citation>
    <scope>NUCLEOTIDE SEQUENCE</scope>
</reference>
<accession>F0WH07</accession>
<organism evidence="1">
    <name type="scientific">Albugo laibachii Nc14</name>
    <dbReference type="NCBI Taxonomy" id="890382"/>
    <lineage>
        <taxon>Eukaryota</taxon>
        <taxon>Sar</taxon>
        <taxon>Stramenopiles</taxon>
        <taxon>Oomycota</taxon>
        <taxon>Peronosporomycetes</taxon>
        <taxon>Albuginales</taxon>
        <taxon>Albuginaceae</taxon>
        <taxon>Albugo</taxon>
    </lineage>
</organism>
<dbReference type="AlphaFoldDB" id="F0WH07"/>
<evidence type="ECO:0000313" key="1">
    <source>
        <dbReference type="EMBL" id="CCA20522.1"/>
    </source>
</evidence>
<dbReference type="HOGENOM" id="CLU_2113504_0_0_1"/>
<reference evidence="1" key="2">
    <citation type="submission" date="2011-02" db="EMBL/GenBank/DDBJ databases">
        <authorList>
            <person name="MacLean D."/>
        </authorList>
    </citation>
    <scope>NUCLEOTIDE SEQUENCE</scope>
</reference>
<sequence length="115" mass="13266">MVFLAGLKGIQLPEREYQRVKIGLTIKETARLWLGMQKKKNLHLYFKDTSIMASVPPLKITNSKESYWIAGREILESWHVSLLKDGQKRCVAFNNVIQDGIETKGASLRRVCNRY</sequence>
<dbReference type="EMBL" id="FR824141">
    <property type="protein sequence ID" value="CCA20522.1"/>
    <property type="molecule type" value="Genomic_DNA"/>
</dbReference>
<name>F0WH07_9STRA</name>
<gene>
    <name evidence="1" type="primary">AlNc14C96G5882</name>
    <name evidence="1" type="ORF">ALNC14_066650</name>
</gene>
<proteinExistence type="predicted"/>
<protein>
    <submittedName>
        <fullName evidence="1">AlNc14C96G5882 protein</fullName>
    </submittedName>
</protein>